<proteinExistence type="predicted"/>
<organism evidence="1 2">
    <name type="scientific">Claviceps africana</name>
    <dbReference type="NCBI Taxonomy" id="83212"/>
    <lineage>
        <taxon>Eukaryota</taxon>
        <taxon>Fungi</taxon>
        <taxon>Dikarya</taxon>
        <taxon>Ascomycota</taxon>
        <taxon>Pezizomycotina</taxon>
        <taxon>Sordariomycetes</taxon>
        <taxon>Hypocreomycetidae</taxon>
        <taxon>Hypocreales</taxon>
        <taxon>Clavicipitaceae</taxon>
        <taxon>Claviceps</taxon>
    </lineage>
</organism>
<keyword evidence="2" id="KW-1185">Reference proteome</keyword>
<dbReference type="AlphaFoldDB" id="A0A8K0JFT7"/>
<dbReference type="Proteomes" id="UP000811619">
    <property type="component" value="Unassembled WGS sequence"/>
</dbReference>
<reference evidence="1" key="1">
    <citation type="journal article" date="2020" name="bioRxiv">
        <title>Whole genome comparisons of ergot fungi reveals the divergence and evolution of species within the genus Claviceps are the result of varying mechanisms driving genome evolution and host range expansion.</title>
        <authorList>
            <person name="Wyka S.A."/>
            <person name="Mondo S.J."/>
            <person name="Liu M."/>
            <person name="Dettman J."/>
            <person name="Nalam V."/>
            <person name="Broders K.D."/>
        </authorList>
    </citation>
    <scope>NUCLEOTIDE SEQUENCE</scope>
    <source>
        <strain evidence="1">CCC 489</strain>
    </source>
</reference>
<accession>A0A8K0JFT7</accession>
<comment type="caution">
    <text evidence="1">The sequence shown here is derived from an EMBL/GenBank/DDBJ whole genome shotgun (WGS) entry which is preliminary data.</text>
</comment>
<name>A0A8K0JFT7_9HYPO</name>
<sequence>MDAEHGPGVEDHGWWPIRSKRAREMSTLVSSALRVTRAPLFYKTGMPRSRLMMLDGEDEVAARGRLHVAMFASMRCTDRALGSYGSGQRWEARWALDGFTGPRRRVILTGADEIATYSLGPDRGVGFPEDNLGAAGFALLVSPRWMLFAGLVWVGDGFLMARGDDRLLGVEQRRRGVEISKE</sequence>
<evidence type="ECO:0000313" key="2">
    <source>
        <dbReference type="Proteomes" id="UP000811619"/>
    </source>
</evidence>
<protein>
    <submittedName>
        <fullName evidence="1">Uncharacterized protein</fullName>
    </submittedName>
</protein>
<evidence type="ECO:0000313" key="1">
    <source>
        <dbReference type="EMBL" id="KAG5928310.1"/>
    </source>
</evidence>
<dbReference type="EMBL" id="SRPY01000123">
    <property type="protein sequence ID" value="KAG5928310.1"/>
    <property type="molecule type" value="Genomic_DNA"/>
</dbReference>
<gene>
    <name evidence="1" type="ORF">E4U42_000852</name>
</gene>